<keyword evidence="6" id="KW-1185">Reference proteome</keyword>
<dbReference type="PANTHER" id="PTHR33619">
    <property type="entry name" value="POLYSACCHARIDE EXPORT PROTEIN GFCE-RELATED"/>
    <property type="match status" value="1"/>
</dbReference>
<dbReference type="Proteomes" id="UP001216558">
    <property type="component" value="Unassembled WGS sequence"/>
</dbReference>
<accession>A0ABT5JN99</accession>
<reference evidence="5 6" key="1">
    <citation type="submission" date="2022-10" db="EMBL/GenBank/DDBJ databases">
        <title>Erythrobacter sp. sf7 Genome sequencing.</title>
        <authorList>
            <person name="Park S."/>
        </authorList>
    </citation>
    <scope>NUCLEOTIDE SEQUENCE [LARGE SCALE GENOMIC DNA]</scope>
    <source>
        <strain evidence="6">sf7</strain>
    </source>
</reference>
<organism evidence="5 6">
    <name type="scientific">Erythrobacter fulvus</name>
    <dbReference type="NCBI Taxonomy" id="2987523"/>
    <lineage>
        <taxon>Bacteria</taxon>
        <taxon>Pseudomonadati</taxon>
        <taxon>Pseudomonadota</taxon>
        <taxon>Alphaproteobacteria</taxon>
        <taxon>Sphingomonadales</taxon>
        <taxon>Erythrobacteraceae</taxon>
        <taxon>Erythrobacter/Porphyrobacter group</taxon>
        <taxon>Erythrobacter</taxon>
    </lineage>
</organism>
<sequence length="205" mass="21312">MLGAALVIFAGLNVSSILLAQEAVPAPAGEALPAVALPEYRVNPGDELQISVWREDQLQRTVRVLPDGTLSFPLVGRIEGAGRTTREIEAAISTGLASKYVDGNVPDVTVAVAETSGLQFSVIGKVRSPGTFTPGRYLTLLEALSLAGGVDEFASLDNVVVVRKSGDSLVVIPAKLSDILRSRSVSAAAVNALPLIRSGDTVIVP</sequence>
<dbReference type="Gene3D" id="3.10.560.10">
    <property type="entry name" value="Outer membrane lipoprotein wza domain like"/>
    <property type="match status" value="1"/>
</dbReference>
<feature type="chain" id="PRO_5047294985" evidence="2">
    <location>
        <begin position="21"/>
        <end position="205"/>
    </location>
</feature>
<dbReference type="InterPro" id="IPR049712">
    <property type="entry name" value="Poly_export"/>
</dbReference>
<evidence type="ECO:0000256" key="1">
    <source>
        <dbReference type="ARBA" id="ARBA00022729"/>
    </source>
</evidence>
<evidence type="ECO:0000256" key="2">
    <source>
        <dbReference type="SAM" id="SignalP"/>
    </source>
</evidence>
<evidence type="ECO:0000259" key="4">
    <source>
        <dbReference type="Pfam" id="PF10531"/>
    </source>
</evidence>
<dbReference type="Gene3D" id="3.30.1950.10">
    <property type="entry name" value="wza like domain"/>
    <property type="match status" value="1"/>
</dbReference>
<evidence type="ECO:0000313" key="5">
    <source>
        <dbReference type="EMBL" id="MDC8753613.1"/>
    </source>
</evidence>
<feature type="signal peptide" evidence="2">
    <location>
        <begin position="1"/>
        <end position="20"/>
    </location>
</feature>
<proteinExistence type="predicted"/>
<feature type="domain" description="Polysaccharide export protein N-terminal" evidence="3">
    <location>
        <begin position="38"/>
        <end position="112"/>
    </location>
</feature>
<dbReference type="InterPro" id="IPR019554">
    <property type="entry name" value="Soluble_ligand-bd"/>
</dbReference>
<feature type="domain" description="Soluble ligand binding" evidence="4">
    <location>
        <begin position="120"/>
        <end position="168"/>
    </location>
</feature>
<comment type="caution">
    <text evidence="5">The sequence shown here is derived from an EMBL/GenBank/DDBJ whole genome shotgun (WGS) entry which is preliminary data.</text>
</comment>
<dbReference type="Pfam" id="PF02563">
    <property type="entry name" value="Poly_export"/>
    <property type="match status" value="1"/>
</dbReference>
<dbReference type="EMBL" id="JAQQXQ010000002">
    <property type="protein sequence ID" value="MDC8753613.1"/>
    <property type="molecule type" value="Genomic_DNA"/>
</dbReference>
<protein>
    <submittedName>
        <fullName evidence="5">Polysaccharide biosynthesis/export family protein</fullName>
    </submittedName>
</protein>
<keyword evidence="1 2" id="KW-0732">Signal</keyword>
<name>A0ABT5JN99_9SPHN</name>
<evidence type="ECO:0000259" key="3">
    <source>
        <dbReference type="Pfam" id="PF02563"/>
    </source>
</evidence>
<gene>
    <name evidence="5" type="ORF">OIK40_03040</name>
</gene>
<evidence type="ECO:0000313" key="6">
    <source>
        <dbReference type="Proteomes" id="UP001216558"/>
    </source>
</evidence>
<dbReference type="InterPro" id="IPR003715">
    <property type="entry name" value="Poly_export_N"/>
</dbReference>
<dbReference type="PANTHER" id="PTHR33619:SF3">
    <property type="entry name" value="POLYSACCHARIDE EXPORT PROTEIN GFCE-RELATED"/>
    <property type="match status" value="1"/>
</dbReference>
<dbReference type="Pfam" id="PF10531">
    <property type="entry name" value="SLBB"/>
    <property type="match status" value="1"/>
</dbReference>